<dbReference type="GeneID" id="95395828"/>
<gene>
    <name evidence="3" type="ORF">FHR33_009874</name>
</gene>
<evidence type="ECO:0000259" key="2">
    <source>
        <dbReference type="Pfam" id="PF18989"/>
    </source>
</evidence>
<reference evidence="3 4" key="1">
    <citation type="submission" date="2020-08" db="EMBL/GenBank/DDBJ databases">
        <title>Sequencing the genomes of 1000 actinobacteria strains.</title>
        <authorList>
            <person name="Klenk H.-P."/>
        </authorList>
    </citation>
    <scope>NUCLEOTIDE SEQUENCE [LARGE SCALE GENOMIC DNA]</scope>
    <source>
        <strain evidence="3 4">DSM 44320</strain>
    </source>
</reference>
<dbReference type="AlphaFoldDB" id="A0A7W5VAZ1"/>
<dbReference type="RefSeq" id="WP_183662709.1">
    <property type="nucleotide sequence ID" value="NZ_JACIBV010000003.1"/>
</dbReference>
<feature type="domain" description="DUF5722" evidence="2">
    <location>
        <begin position="42"/>
        <end position="389"/>
    </location>
</feature>
<name>A0A7W5VAZ1_9ACTN</name>
<dbReference type="InterPro" id="IPR017853">
    <property type="entry name" value="GH"/>
</dbReference>
<dbReference type="Proteomes" id="UP000579945">
    <property type="component" value="Unassembled WGS sequence"/>
</dbReference>
<dbReference type="EMBL" id="JACIBV010000003">
    <property type="protein sequence ID" value="MBB3733921.1"/>
    <property type="molecule type" value="Genomic_DNA"/>
</dbReference>
<feature type="chain" id="PRO_5030650785" description="DUF5722 domain-containing protein" evidence="1">
    <location>
        <begin position="27"/>
        <end position="542"/>
    </location>
</feature>
<evidence type="ECO:0000313" key="3">
    <source>
        <dbReference type="EMBL" id="MBB3733921.1"/>
    </source>
</evidence>
<accession>A0A7W5VAZ1</accession>
<keyword evidence="1" id="KW-0732">Signal</keyword>
<dbReference type="InterPro" id="IPR043780">
    <property type="entry name" value="DUF5722"/>
</dbReference>
<dbReference type="Gene3D" id="3.20.20.80">
    <property type="entry name" value="Glycosidases"/>
    <property type="match status" value="1"/>
</dbReference>
<organism evidence="3 4">
    <name type="scientific">Nonomuraea dietziae</name>
    <dbReference type="NCBI Taxonomy" id="65515"/>
    <lineage>
        <taxon>Bacteria</taxon>
        <taxon>Bacillati</taxon>
        <taxon>Actinomycetota</taxon>
        <taxon>Actinomycetes</taxon>
        <taxon>Streptosporangiales</taxon>
        <taxon>Streptosporangiaceae</taxon>
        <taxon>Nonomuraea</taxon>
    </lineage>
</organism>
<evidence type="ECO:0000313" key="4">
    <source>
        <dbReference type="Proteomes" id="UP000579945"/>
    </source>
</evidence>
<evidence type="ECO:0000256" key="1">
    <source>
        <dbReference type="SAM" id="SignalP"/>
    </source>
</evidence>
<comment type="caution">
    <text evidence="3">The sequence shown here is derived from an EMBL/GenBank/DDBJ whole genome shotgun (WGS) entry which is preliminary data.</text>
</comment>
<sequence length="542" mass="59246">MRTYRGWWLCIGVLLLTALLPATAQASDAALAYPVRDAYRIKSIQPDFWPDKAEIAGSNTGGVAINLVWARWEPQVKQAPCAASEQEYDGRCFAVPAEVDAEIRDWSARGLVVTGIVYGTPGWARTGKPCSPAAPGFDLFCTPNNPADYARFAGMLAERYDGLHDHGRVADFVIGNEVNSNVWFDIGCGQGTACDTGRWLQEISANYNAAYDRVVAEQPSAHVLISLDHQFGIELDRPAATDATLAGQTVLRGLAERAGTRQWRVAFHPYARDLRSDVFSTDDYPYVTYGNLGVLVGWLRATFPAQTAAWSQVQLTESGVNSITPSSPQRQAAAVCQSFRNVLGTPGIVNYVYHRMSDHPDEVSGGLALGLRNPDGTAKPAWTTWAMANRNDLTPPQLSCGFEHLPFTKLTRGNHPIRGHWASSRALPPGFTAESSWRLRRDQVAGTVPLYECQVGGHNLLSLEPGCEGLRPLGPVGYIYTNQGPNTIALYRCYIPGNGDHFVSASSGCEGQRTEGRLGYVYNAHRAKFPDVQERPPHQTIP</sequence>
<keyword evidence="4" id="KW-1185">Reference proteome</keyword>
<protein>
    <recommendedName>
        <fullName evidence="2">DUF5722 domain-containing protein</fullName>
    </recommendedName>
</protein>
<dbReference type="SUPFAM" id="SSF51445">
    <property type="entry name" value="(Trans)glycosidases"/>
    <property type="match status" value="1"/>
</dbReference>
<feature type="signal peptide" evidence="1">
    <location>
        <begin position="1"/>
        <end position="26"/>
    </location>
</feature>
<proteinExistence type="predicted"/>
<dbReference type="Pfam" id="PF18989">
    <property type="entry name" value="DUF5722"/>
    <property type="match status" value="1"/>
</dbReference>